<proteinExistence type="predicted"/>
<dbReference type="OrthoDB" id="7446256at2"/>
<feature type="transmembrane region" description="Helical" evidence="1">
    <location>
        <begin position="215"/>
        <end position="237"/>
    </location>
</feature>
<keyword evidence="1" id="KW-0472">Membrane</keyword>
<name>A0A1T5F5L9_9SPHI</name>
<dbReference type="RefSeq" id="WP_079703937.1">
    <property type="nucleotide sequence ID" value="NZ_FUYR01000006.1"/>
</dbReference>
<dbReference type="Pfam" id="PF12412">
    <property type="entry name" value="DUF3667"/>
    <property type="match status" value="1"/>
</dbReference>
<dbReference type="Proteomes" id="UP000189981">
    <property type="component" value="Unassembled WGS sequence"/>
</dbReference>
<accession>A0A1T5F5L9</accession>
<feature type="transmembrane region" description="Helical" evidence="1">
    <location>
        <begin position="75"/>
        <end position="95"/>
    </location>
</feature>
<protein>
    <recommendedName>
        <fullName evidence="4">DUF3667 domain-containing protein</fullName>
    </recommendedName>
</protein>
<keyword evidence="3" id="KW-1185">Reference proteome</keyword>
<feature type="transmembrane region" description="Helical" evidence="1">
    <location>
        <begin position="153"/>
        <end position="176"/>
    </location>
</feature>
<dbReference type="InterPro" id="IPR022134">
    <property type="entry name" value="DUF3667"/>
</dbReference>
<evidence type="ECO:0000256" key="1">
    <source>
        <dbReference type="SAM" id="Phobius"/>
    </source>
</evidence>
<keyword evidence="1" id="KW-0812">Transmembrane</keyword>
<evidence type="ECO:0008006" key="4">
    <source>
        <dbReference type="Google" id="ProtNLM"/>
    </source>
</evidence>
<gene>
    <name evidence="2" type="ORF">SAMN05661099_3433</name>
</gene>
<organism evidence="2 3">
    <name type="scientific">Daejeonella lutea</name>
    <dbReference type="NCBI Taxonomy" id="572036"/>
    <lineage>
        <taxon>Bacteria</taxon>
        <taxon>Pseudomonadati</taxon>
        <taxon>Bacteroidota</taxon>
        <taxon>Sphingobacteriia</taxon>
        <taxon>Sphingobacteriales</taxon>
        <taxon>Sphingobacteriaceae</taxon>
        <taxon>Daejeonella</taxon>
    </lineage>
</organism>
<reference evidence="3" key="1">
    <citation type="submission" date="2017-02" db="EMBL/GenBank/DDBJ databases">
        <authorList>
            <person name="Varghese N."/>
            <person name="Submissions S."/>
        </authorList>
    </citation>
    <scope>NUCLEOTIDE SEQUENCE [LARGE SCALE GENOMIC DNA]</scope>
    <source>
        <strain evidence="3">DSM 22385</strain>
    </source>
</reference>
<feature type="transmembrane region" description="Helical" evidence="1">
    <location>
        <begin position="122"/>
        <end position="141"/>
    </location>
</feature>
<sequence length="242" mass="27663">MECLNCGKEFTTSDNYCSACGQNTSTARMSTEHAVHQFFHAFTHTDKGFFDLIPQLLTKPGIVARDYNEGKRKTYFSPFTFLLLIVAVSTILVAYNNFMSMPTGDGQPYQVKLVTNFLDKHFNVVVLFGIPLMAYFTSLFFRKRINFAEGLVLISYVSGERSLFFAFVVLPLGVIFKDYWYLIVYSYLAIFMLYLSWACSQYLNDYTLKTRLKGALIFVVSQCIISLMISIAVFISYKINPS</sequence>
<keyword evidence="1" id="KW-1133">Transmembrane helix</keyword>
<feature type="transmembrane region" description="Helical" evidence="1">
    <location>
        <begin position="182"/>
        <end position="203"/>
    </location>
</feature>
<evidence type="ECO:0000313" key="2">
    <source>
        <dbReference type="EMBL" id="SKB91474.1"/>
    </source>
</evidence>
<dbReference type="AlphaFoldDB" id="A0A1T5F5L9"/>
<dbReference type="EMBL" id="FUYR01000006">
    <property type="protein sequence ID" value="SKB91474.1"/>
    <property type="molecule type" value="Genomic_DNA"/>
</dbReference>
<evidence type="ECO:0000313" key="3">
    <source>
        <dbReference type="Proteomes" id="UP000189981"/>
    </source>
</evidence>
<dbReference type="STRING" id="572036.SAMN05661099_3433"/>